<gene>
    <name evidence="2" type="ORF">LIER_08453</name>
</gene>
<evidence type="ECO:0000256" key="1">
    <source>
        <dbReference type="SAM" id="MobiDB-lite"/>
    </source>
</evidence>
<feature type="region of interest" description="Disordered" evidence="1">
    <location>
        <begin position="168"/>
        <end position="209"/>
    </location>
</feature>
<dbReference type="EMBL" id="BAABME010001367">
    <property type="protein sequence ID" value="GAA0149224.1"/>
    <property type="molecule type" value="Genomic_DNA"/>
</dbReference>
<organism evidence="2 3">
    <name type="scientific">Lithospermum erythrorhizon</name>
    <name type="common">Purple gromwell</name>
    <name type="synonym">Lithospermum officinale var. erythrorhizon</name>
    <dbReference type="NCBI Taxonomy" id="34254"/>
    <lineage>
        <taxon>Eukaryota</taxon>
        <taxon>Viridiplantae</taxon>
        <taxon>Streptophyta</taxon>
        <taxon>Embryophyta</taxon>
        <taxon>Tracheophyta</taxon>
        <taxon>Spermatophyta</taxon>
        <taxon>Magnoliopsida</taxon>
        <taxon>eudicotyledons</taxon>
        <taxon>Gunneridae</taxon>
        <taxon>Pentapetalae</taxon>
        <taxon>asterids</taxon>
        <taxon>lamiids</taxon>
        <taxon>Boraginales</taxon>
        <taxon>Boraginaceae</taxon>
        <taxon>Boraginoideae</taxon>
        <taxon>Lithospermeae</taxon>
        <taxon>Lithospermum</taxon>
    </lineage>
</organism>
<sequence length="209" mass="23446">MRDPTTTGGSVSRDNIHPLLLLIRSIRMTQRVRLRCRSRTLLATTLVTYVPYEEMIVHSTYSPMAKRWRRWLIGDEVNRFFTQQIRRAGAIHVWPHYDNIDGDVKDEIWTAFLKVSTVESDVAVLKALVMKLAGTIPVESIPPLAASHASGGSSSVTSLLAQMERIHTQFSSRRPSRRPRCTPTVRPAPTPAPALGDPIPDPGHPGRYF</sequence>
<name>A0AAV3PC63_LITER</name>
<dbReference type="AlphaFoldDB" id="A0AAV3PC63"/>
<accession>A0AAV3PC63</accession>
<proteinExistence type="predicted"/>
<evidence type="ECO:0000313" key="2">
    <source>
        <dbReference type="EMBL" id="GAA0149224.1"/>
    </source>
</evidence>
<evidence type="ECO:0000313" key="3">
    <source>
        <dbReference type="Proteomes" id="UP001454036"/>
    </source>
</evidence>
<dbReference type="Proteomes" id="UP001454036">
    <property type="component" value="Unassembled WGS sequence"/>
</dbReference>
<protein>
    <submittedName>
        <fullName evidence="2">Uncharacterized protein</fullName>
    </submittedName>
</protein>
<comment type="caution">
    <text evidence="2">The sequence shown here is derived from an EMBL/GenBank/DDBJ whole genome shotgun (WGS) entry which is preliminary data.</text>
</comment>
<keyword evidence="3" id="KW-1185">Reference proteome</keyword>
<reference evidence="2 3" key="1">
    <citation type="submission" date="2024-01" db="EMBL/GenBank/DDBJ databases">
        <title>The complete chloroplast genome sequence of Lithospermum erythrorhizon: insights into the phylogenetic relationship among Boraginaceae species and the maternal lineages of purple gromwells.</title>
        <authorList>
            <person name="Okada T."/>
            <person name="Watanabe K."/>
        </authorList>
    </citation>
    <scope>NUCLEOTIDE SEQUENCE [LARGE SCALE GENOMIC DNA]</scope>
</reference>